<evidence type="ECO:0000313" key="2">
    <source>
        <dbReference type="Proteomes" id="UP000831701"/>
    </source>
</evidence>
<sequence>MLEIKGELTLPQLKTILKGHYKEDDTSDLYQKLINISQEPKESAQDFLFRAIELKDRLLFASKGRESEEHYNADLVKRKFLRSVATGLLSDNIKYQIKPYLDDMDVTDETLIERVNEAANLETERLNKLKRNSTKASRLNELQTTSNKWDNSHNSSAQSSLQRKTTELPKEKAETVQLSPEPEMHTLVRELKTEVAEMKRMLLASMSASKSPNSSHLMGNKGTRKRTCKSCQDKRGGPRVCLGHIESVKAVYPAAVQPVAHEPPAGPEEATEKNTDCSDQGKAYHQGFIDEDSQPLTAFITPWGLYQWVRIPFGLSSAPAEFQRSMEECLWGLCDDICLPYLDDNLVHTQEFYPQVAKTVPEMSETLQAPEEGQEEHVHMEVNAGGGEDAIATDTENSGEEMEVEIKQKEVHPQRQRRQPQTLTYDKLGQPSFRERTVFTKEVAVSGLCIPLNAAYDTYLPQCFNTYASMEIKRIVFPRAVPTYTNTLCCIIAGKKPHRNKSNLSSVIPLCATDIVNIEQEASDLINESSLRTAMQNLLNLAVDNGFLPAQSQLKAPGQSRLNRSVSFFSPPSPSASSSPSLSSEHVNSNDSPFWSSNIWSQGPISKPKQLPFKPDRSMSLTEASTSLLSSFGHLKNLETFPSGPATTVAPPPGFPPSSTLPAQVQPMVSPNRYKTELCRGFQETGSCKYGSKCQFAHGETELRGLYRHPKYKTEPCRTFYNFGYCPYGSRCHFIHEDKISGGPLTSAKFQSQQQPTPTGTGGHRQLPPECQFCRVSVFGDSLQREATAFQFGHHQTRASAGDIHNIPIILEPKASRCVCGHGNNNFNSNNSRAFTSMEDGHQDSKLLPSPGGHGGFMKPAGLQRFSSEDSLEDSYSSSSGGSSGTESPTFDGSATKRLTVFELEANCLPSRQAAGRVVAILFTIPEQLLNLDLREQSRPLSSLSLAMRTPGYVGQPRSNSSASFSSLSCLPTDSSDGAFLTSSQWGQQPESPLPSQLPNSTQWAKSGFLAQRSISMVETSSGGATTAASLGWPGTDIKLFQSDTSPTALNTSSSSSTPSSSSSSSSSRYKTELCRSFTESGLCKYGGKCQFAHGVDELRDLSRHPKYKTEPCRTFHTIGFCPYGIRCHFVHNNEEEKKHSFTRSSSSSSSSSIPQQPPSASRLHRPPLVRQSFSFAGFPSTPQPALTAHPPSATAPFTRAPSASPPSCADITDLLSHAFLEMNSAFEASPAHQYQPPVAQATAADPRSSFLPSPDSGCSPCGPSPTTSPSLRQSPGATGVSLGPLGPRSLSYTSLSDQDQDGSSSASSLSGSESCINGGINDASGRRLAVFSQLSVPEDATEFCL</sequence>
<comment type="caution">
    <text evidence="1">The sequence shown here is derived from an EMBL/GenBank/DDBJ whole genome shotgun (WGS) entry which is preliminary data.</text>
</comment>
<name>A0ACB8VDM0_9TELE</name>
<evidence type="ECO:0000313" key="1">
    <source>
        <dbReference type="EMBL" id="KAI3353772.1"/>
    </source>
</evidence>
<gene>
    <name evidence="1" type="ORF">L3Q82_005000</name>
</gene>
<dbReference type="Proteomes" id="UP000831701">
    <property type="component" value="Chromosome 22"/>
</dbReference>
<proteinExistence type="predicted"/>
<organism evidence="1 2">
    <name type="scientific">Scortum barcoo</name>
    <name type="common">barcoo grunter</name>
    <dbReference type="NCBI Taxonomy" id="214431"/>
    <lineage>
        <taxon>Eukaryota</taxon>
        <taxon>Metazoa</taxon>
        <taxon>Chordata</taxon>
        <taxon>Craniata</taxon>
        <taxon>Vertebrata</taxon>
        <taxon>Euteleostomi</taxon>
        <taxon>Actinopterygii</taxon>
        <taxon>Neopterygii</taxon>
        <taxon>Teleostei</taxon>
        <taxon>Neoteleostei</taxon>
        <taxon>Acanthomorphata</taxon>
        <taxon>Eupercaria</taxon>
        <taxon>Centrarchiformes</taxon>
        <taxon>Terapontoidei</taxon>
        <taxon>Terapontidae</taxon>
        <taxon>Scortum</taxon>
    </lineage>
</organism>
<protein>
    <submittedName>
        <fullName evidence="1">Uncharacterized protein</fullName>
    </submittedName>
</protein>
<accession>A0ACB8VDM0</accession>
<reference evidence="1" key="1">
    <citation type="submission" date="2022-04" db="EMBL/GenBank/DDBJ databases">
        <title>Jade perch genome.</title>
        <authorList>
            <person name="Chao B."/>
        </authorList>
    </citation>
    <scope>NUCLEOTIDE SEQUENCE</scope>
    <source>
        <strain evidence="1">CB-2022</strain>
    </source>
</reference>
<dbReference type="EMBL" id="CM041552">
    <property type="protein sequence ID" value="KAI3353772.1"/>
    <property type="molecule type" value="Genomic_DNA"/>
</dbReference>
<keyword evidence="2" id="KW-1185">Reference proteome</keyword>